<dbReference type="CDD" id="cd13120">
    <property type="entry name" value="BF2867_like_N"/>
    <property type="match status" value="1"/>
</dbReference>
<evidence type="ECO:0000313" key="1">
    <source>
        <dbReference type="EMBL" id="MDC1882089.1"/>
    </source>
</evidence>
<dbReference type="Pfam" id="PF13149">
    <property type="entry name" value="Mfa_like_1"/>
    <property type="match status" value="1"/>
</dbReference>
<proteinExistence type="predicted"/>
<gene>
    <name evidence="1" type="ORF">POZ24_19050</name>
</gene>
<organism evidence="1 2">
    <name type="scientific">Bacteroides uniformis</name>
    <dbReference type="NCBI Taxonomy" id="820"/>
    <lineage>
        <taxon>Bacteria</taxon>
        <taxon>Pseudomonadati</taxon>
        <taxon>Bacteroidota</taxon>
        <taxon>Bacteroidia</taxon>
        <taxon>Bacteroidales</taxon>
        <taxon>Bacteroidaceae</taxon>
        <taxon>Bacteroides</taxon>
    </lineage>
</organism>
<accession>A0AAW6GU30</accession>
<dbReference type="InterPro" id="IPR025049">
    <property type="entry name" value="Mfa-like_1"/>
</dbReference>
<dbReference type="Gene3D" id="2.60.40.2620">
    <property type="entry name" value="Fimbrillin-like"/>
    <property type="match status" value="1"/>
</dbReference>
<evidence type="ECO:0000313" key="2">
    <source>
        <dbReference type="Proteomes" id="UP001213309"/>
    </source>
</evidence>
<dbReference type="RefSeq" id="WP_196072272.1">
    <property type="nucleotide sequence ID" value="NZ_JADPCT010000080.1"/>
</dbReference>
<reference evidence="1" key="1">
    <citation type="submission" date="2022-10" db="EMBL/GenBank/DDBJ databases">
        <title>Human gut microbiome strain richness.</title>
        <authorList>
            <person name="Chen-Liaw A."/>
        </authorList>
    </citation>
    <scope>NUCLEOTIDE SEQUENCE</scope>
    <source>
        <strain evidence="1">1001713st2_A4_1001713B170214_170313</strain>
    </source>
</reference>
<dbReference type="EMBL" id="JAQNSG010000024">
    <property type="protein sequence ID" value="MDC1882089.1"/>
    <property type="molecule type" value="Genomic_DNA"/>
</dbReference>
<comment type="caution">
    <text evidence="1">The sequence shown here is derived from an EMBL/GenBank/DDBJ whole genome shotgun (WGS) entry which is preliminary data.</text>
</comment>
<name>A0AAW6GU30_BACUN</name>
<dbReference type="InterPro" id="IPR042278">
    <property type="entry name" value="Mfa-like_1_N"/>
</dbReference>
<dbReference type="Proteomes" id="UP001213309">
    <property type="component" value="Unassembled WGS sequence"/>
</dbReference>
<protein>
    <submittedName>
        <fullName evidence="1">Fimbrillin family protein</fullName>
    </submittedName>
</protein>
<sequence length="304" mass="32895">MRKHLILATVALALAACSDNENEPADRADGQPVPVEFRASVGVTETRAVDQTWSAADAIGIFMVKAGQSFVPEQISEGAENIRYVVDVAAAGTFKPDGTTIYYPMDNSEVDFYAYSPWGSLIKEETTKHYLYVVNLATQTNQEALDLLYSNDVKGKKKTDKAITLGFKHQLCKVILTVEPGAGVSTGEMNGLKVKVNAQNTTAHFDLTAGALKDDAAKAADITLFKQTDAYIYEAILLPDAATDRTFEFDLNNGRDVPFIWNMGKALTAGSKYTYTVKLNRSGAEVSGQIGSWNAKDGGQVDAN</sequence>
<dbReference type="CDD" id="cd13121">
    <property type="entry name" value="BF2867_like_C"/>
    <property type="match status" value="1"/>
</dbReference>
<dbReference type="AlphaFoldDB" id="A0AAW6GU30"/>
<dbReference type="Gene3D" id="2.60.40.2630">
    <property type="match status" value="1"/>
</dbReference>
<dbReference type="PROSITE" id="PS51257">
    <property type="entry name" value="PROKAR_LIPOPROTEIN"/>
    <property type="match status" value="1"/>
</dbReference>